<keyword evidence="8 11" id="KW-0256">Endoplasmic reticulum</keyword>
<protein>
    <recommendedName>
        <fullName evidence="11">Dolichyl-diphosphooligosaccharide--protein glycosyltransferase subunit DAD1</fullName>
        <shortName evidence="11">Oligosaccharyl transferase subunit DAD1</shortName>
    </recommendedName>
</protein>
<evidence type="ECO:0000256" key="1">
    <source>
        <dbReference type="ARBA" id="ARBA00002791"/>
    </source>
</evidence>
<comment type="subunit">
    <text evidence="5 11">Component of the oligosaccharyltransferase (OST) complex.</text>
</comment>
<comment type="caution">
    <text evidence="11">Lacks conserved residue(s) required for the propagation of feature annotation.</text>
</comment>
<keyword evidence="7" id="KW-0053">Apoptosis</keyword>
<dbReference type="Pfam" id="PF02109">
    <property type="entry name" value="DAD"/>
    <property type="match status" value="1"/>
</dbReference>
<keyword evidence="13" id="KW-1185">Reference proteome</keyword>
<evidence type="ECO:0000256" key="8">
    <source>
        <dbReference type="ARBA" id="ARBA00022824"/>
    </source>
</evidence>
<evidence type="ECO:0000256" key="2">
    <source>
        <dbReference type="ARBA" id="ARBA00004477"/>
    </source>
</evidence>
<evidence type="ECO:0000256" key="6">
    <source>
        <dbReference type="ARBA" id="ARBA00022692"/>
    </source>
</evidence>
<accession>A0ABQ7GWS7</accession>
<evidence type="ECO:0000256" key="7">
    <source>
        <dbReference type="ARBA" id="ARBA00022703"/>
    </source>
</evidence>
<evidence type="ECO:0000313" key="12">
    <source>
        <dbReference type="EMBL" id="KAF5839050.1"/>
    </source>
</evidence>
<dbReference type="EMBL" id="MU069557">
    <property type="protein sequence ID" value="KAF5839050.1"/>
    <property type="molecule type" value="Genomic_DNA"/>
</dbReference>
<keyword evidence="9 11" id="KW-1133">Transmembrane helix</keyword>
<organism evidence="12 13">
    <name type="scientific">Dunaliella salina</name>
    <name type="common">Green alga</name>
    <name type="synonym">Protococcus salinus</name>
    <dbReference type="NCBI Taxonomy" id="3046"/>
    <lineage>
        <taxon>Eukaryota</taxon>
        <taxon>Viridiplantae</taxon>
        <taxon>Chlorophyta</taxon>
        <taxon>core chlorophytes</taxon>
        <taxon>Chlorophyceae</taxon>
        <taxon>CS clade</taxon>
        <taxon>Chlamydomonadales</taxon>
        <taxon>Dunaliellaceae</taxon>
        <taxon>Dunaliella</taxon>
    </lineage>
</organism>
<evidence type="ECO:0000256" key="9">
    <source>
        <dbReference type="ARBA" id="ARBA00022989"/>
    </source>
</evidence>
<name>A0ABQ7GWS7_DUNSA</name>
<evidence type="ECO:0000256" key="11">
    <source>
        <dbReference type="RuleBase" id="RU361136"/>
    </source>
</evidence>
<dbReference type="Proteomes" id="UP000815325">
    <property type="component" value="Unassembled WGS sequence"/>
</dbReference>
<keyword evidence="10 11" id="KW-0472">Membrane</keyword>
<feature type="transmembrane region" description="Helical" evidence="11">
    <location>
        <begin position="25"/>
        <end position="56"/>
    </location>
</feature>
<proteinExistence type="inferred from homology"/>
<comment type="similarity">
    <text evidence="4 11">Belongs to the DAD/OST2 family.</text>
</comment>
<gene>
    <name evidence="12" type="ORF">DUNSADRAFT_1747</name>
</gene>
<dbReference type="PANTHER" id="PTHR10705:SF0">
    <property type="entry name" value="DOLICHYL-DIPHOSPHOOLIGOSACCHARIDE--PROTEIN GLYCOSYLTRANSFERASE SUBUNIT DAD1"/>
    <property type="match status" value="1"/>
</dbReference>
<evidence type="ECO:0000313" key="13">
    <source>
        <dbReference type="Proteomes" id="UP000815325"/>
    </source>
</evidence>
<evidence type="ECO:0000256" key="10">
    <source>
        <dbReference type="ARBA" id="ARBA00023136"/>
    </source>
</evidence>
<dbReference type="InterPro" id="IPR003038">
    <property type="entry name" value="DAD/Ost2"/>
</dbReference>
<evidence type="ECO:0000256" key="5">
    <source>
        <dbReference type="ARBA" id="ARBA00011157"/>
    </source>
</evidence>
<comment type="caution">
    <text evidence="12">The sequence shown here is derived from an EMBL/GenBank/DDBJ whole genome shotgun (WGS) entry which is preliminary data.</text>
</comment>
<comment type="subcellular location">
    <subcellularLocation>
        <location evidence="2 11">Endoplasmic reticulum membrane</location>
        <topology evidence="2 11">Multi-pass membrane protein</topology>
    </subcellularLocation>
</comment>
<dbReference type="PANTHER" id="PTHR10705">
    <property type="entry name" value="DOLICHYL-DIPHOSPHOOLIGOSACCHARIDE--PROTEIN GLYCOSYLTRANSFERASE SUBUNIT DAD1"/>
    <property type="match status" value="1"/>
</dbReference>
<evidence type="ECO:0000256" key="3">
    <source>
        <dbReference type="ARBA" id="ARBA00004922"/>
    </source>
</evidence>
<comment type="pathway">
    <text evidence="3 11">Protein modification; protein glycosylation.</text>
</comment>
<comment type="function">
    <text evidence="1 11">Subunit of the oligosaccharyl transferase (OST) complex that catalyzes the initial transfer of a defined glycan (Glc(3)Man(9)GlcNAc(2) in eukaryotes) from the lipid carrier dolichol-pyrophosphate to an asparagine residue within an Asn-X-Ser/Thr consensus motif in nascent polypeptide chains, the first step in protein N-glycosylation. N-glycosylation occurs cotranslationally and the complex associates with the Sec61 complex at the channel-forming translocon complex that mediates protein translocation across the endoplasmic reticulum (ER). All subunits are required for a maximal enzyme activity.</text>
</comment>
<reference evidence="12" key="1">
    <citation type="submission" date="2017-08" db="EMBL/GenBank/DDBJ databases">
        <authorList>
            <person name="Polle J.E."/>
            <person name="Barry K."/>
            <person name="Cushman J."/>
            <person name="Schmutz J."/>
            <person name="Tran D."/>
            <person name="Hathwaick L.T."/>
            <person name="Yim W.C."/>
            <person name="Jenkins J."/>
            <person name="Mckie-Krisberg Z.M."/>
            <person name="Prochnik S."/>
            <person name="Lindquist E."/>
            <person name="Dockter R.B."/>
            <person name="Adam C."/>
            <person name="Molina H."/>
            <person name="Bunkerborg J."/>
            <person name="Jin E."/>
            <person name="Buchheim M."/>
            <person name="Magnuson J."/>
        </authorList>
    </citation>
    <scope>NUCLEOTIDE SEQUENCE</scope>
    <source>
        <strain evidence="12">CCAP 19/18</strain>
    </source>
</reference>
<sequence>LCVAAQLPMYADIAMKIVLPECLQLVYMLLVGTFPFNGFLAGFLSSLGFFTLTGCLRLQIDPANSKEMSVSPERAFADYCFANLVLHLTVWNYIG</sequence>
<keyword evidence="6 11" id="KW-0812">Transmembrane</keyword>
<feature type="non-terminal residue" evidence="12">
    <location>
        <position position="1"/>
    </location>
</feature>
<evidence type="ECO:0000256" key="4">
    <source>
        <dbReference type="ARBA" id="ARBA00009386"/>
    </source>
</evidence>